<proteinExistence type="predicted"/>
<accession>A0A7G5E1C9</accession>
<protein>
    <submittedName>
        <fullName evidence="1">Uncharacterized protein</fullName>
    </submittedName>
</protein>
<sequence>MRGWSFIGQWLQKYKVRGQAVWSRFVLASYLLRTLFGCDTDIVQVLYSYRTDPEQELTGRNLVNNDHQIVELRRWSEHSTNTTRRH</sequence>
<dbReference type="RefSeq" id="WP_182332236.1">
    <property type="nucleotide sequence ID" value="NZ_CP058555.1"/>
</dbReference>
<dbReference type="EMBL" id="CP058555">
    <property type="protein sequence ID" value="QMV67804.1"/>
    <property type="molecule type" value="Genomic_DNA"/>
</dbReference>
<dbReference type="Proteomes" id="UP000515450">
    <property type="component" value="Chromosome"/>
</dbReference>
<gene>
    <name evidence="1" type="ORF">HS960_09130</name>
</gene>
<evidence type="ECO:0000313" key="1">
    <source>
        <dbReference type="EMBL" id="QMV67804.1"/>
    </source>
</evidence>
<reference evidence="1 2" key="1">
    <citation type="journal article" date="2020" name="G3 (Bethesda)">
        <title>CeMbio - The Caenorhabditis elegans Microbiome Resource.</title>
        <authorList>
            <person name="Dirksen P."/>
            <person name="Assie A."/>
            <person name="Zimmermann J."/>
            <person name="Zhang F."/>
            <person name="Tietje A.M."/>
            <person name="Marsh S.A."/>
            <person name="Felix M.A."/>
            <person name="Shapira M."/>
            <person name="Kaleta C."/>
            <person name="Schulenburg H."/>
            <person name="Samuel B."/>
        </authorList>
    </citation>
    <scope>NUCLEOTIDE SEQUENCE [LARGE SCALE GENOMIC DNA]</scope>
    <source>
        <strain evidence="1 2">BIGb0170</strain>
    </source>
</reference>
<name>A0A7G5E1C9_9SPHI</name>
<dbReference type="AlphaFoldDB" id="A0A7G5E1C9"/>
<organism evidence="1 2">
    <name type="scientific">Sphingobacterium paramultivorum</name>
    <dbReference type="NCBI Taxonomy" id="2886510"/>
    <lineage>
        <taxon>Bacteria</taxon>
        <taxon>Pseudomonadati</taxon>
        <taxon>Bacteroidota</taxon>
        <taxon>Sphingobacteriia</taxon>
        <taxon>Sphingobacteriales</taxon>
        <taxon>Sphingobacteriaceae</taxon>
        <taxon>Sphingobacterium</taxon>
    </lineage>
</organism>
<keyword evidence="2" id="KW-1185">Reference proteome</keyword>
<evidence type="ECO:0000313" key="2">
    <source>
        <dbReference type="Proteomes" id="UP000515450"/>
    </source>
</evidence>